<keyword evidence="2 8" id="KW-1003">Cell membrane</keyword>
<evidence type="ECO:0000313" key="10">
    <source>
        <dbReference type="EMBL" id="PHK50155.1"/>
    </source>
</evidence>
<evidence type="ECO:0000256" key="7">
    <source>
        <dbReference type="ARBA" id="ARBA00023136"/>
    </source>
</evidence>
<comment type="subcellular location">
    <subcellularLocation>
        <location evidence="8">Cell membrane</location>
        <topology evidence="8">Multi-pass membrane protein</topology>
    </subcellularLocation>
</comment>
<keyword evidence="1 8" id="KW-0813">Transport</keyword>
<keyword evidence="6 8" id="KW-0811">Translocation</keyword>
<dbReference type="Pfam" id="PF00344">
    <property type="entry name" value="SecY"/>
    <property type="match status" value="1"/>
</dbReference>
<sequence>MFKQTEYKILYKRLLFTCLILFIYILGSNISLVAENGVQKHDNSFYKVAVSNMGGDIHTLNIFSLGLGPWLTALIFFSLLAYRNMDKASRQTRKEKHYKEKLLTLVLSVIQGYFVIHEYVLKEKIHSENIFILLLVIVTGTMLLVWLADQNVRYGVAGPMPIVLMSIVKSLFQQKLGALHTSTIIISFIVVAIVIALFILLVMELIEYHINYRDIMNIENDEIKKYLAWKVNPAGSISIMMSVSVFILLNNIINLILSRFVNQGEVPIQLLTFNNGTGITLYMFLQIILGYLLSRFILNTKNKSKDFLRSGNYFVGIQPGEATERFLNKKARKICWIGSIIVACIIAVPLYSTLFVPQLAQQIYFAIQLIVLVYIGINIAETIKTYLYFDKYKRFLNKYW</sequence>
<comment type="caution">
    <text evidence="8">Lacks conserved residue(s) required for the propagation of feature annotation.</text>
</comment>
<dbReference type="Proteomes" id="UP001056588">
    <property type="component" value="Chromosome"/>
</dbReference>
<dbReference type="OrthoDB" id="2055747at2"/>
<dbReference type="PRINTS" id="PR00303">
    <property type="entry name" value="SECYTRNLCASE"/>
</dbReference>
<reference evidence="10" key="3">
    <citation type="submission" date="2017-10" db="EMBL/GenBank/DDBJ databases">
        <authorList>
            <person name="Vrbovska V."/>
            <person name="Kovarovic V."/>
            <person name="Indrakova A."/>
        </authorList>
    </citation>
    <scope>NUCLEOTIDE SEQUENCE</scope>
    <source>
        <strain evidence="10">CCM 8730</strain>
    </source>
</reference>
<evidence type="ECO:0000256" key="2">
    <source>
        <dbReference type="ARBA" id="ARBA00022475"/>
    </source>
</evidence>
<dbReference type="HAMAP" id="MF_01466">
    <property type="entry name" value="SecY2"/>
    <property type="match status" value="1"/>
</dbReference>
<feature type="transmembrane region" description="Helical" evidence="8">
    <location>
        <begin position="154"/>
        <end position="172"/>
    </location>
</feature>
<evidence type="ECO:0000256" key="6">
    <source>
        <dbReference type="ARBA" id="ARBA00023010"/>
    </source>
</evidence>
<dbReference type="InterPro" id="IPR014269">
    <property type="entry name" value="SecY2"/>
</dbReference>
<evidence type="ECO:0000256" key="9">
    <source>
        <dbReference type="NCBIfam" id="TIGR02920"/>
    </source>
</evidence>
<gene>
    <name evidence="8 11" type="primary">secY2</name>
    <name evidence="10" type="ORF">BTJ66_05175</name>
    <name evidence="11" type="ORF">MNY58_00510</name>
</gene>
<evidence type="ECO:0000256" key="3">
    <source>
        <dbReference type="ARBA" id="ARBA00022692"/>
    </source>
</evidence>
<protein>
    <recommendedName>
        <fullName evidence="8 9">Accessory Sec system protein translocase subunit SecY2</fullName>
    </recommendedName>
</protein>
<keyword evidence="13" id="KW-1185">Reference proteome</keyword>
<feature type="transmembrane region" description="Helical" evidence="8">
    <location>
        <begin position="57"/>
        <end position="82"/>
    </location>
</feature>
<dbReference type="EMBL" id="MRZN01000005">
    <property type="protein sequence ID" value="PHK50155.1"/>
    <property type="molecule type" value="Genomic_DNA"/>
</dbReference>
<dbReference type="EMBL" id="CP093217">
    <property type="protein sequence ID" value="UQW82735.1"/>
    <property type="molecule type" value="Genomic_DNA"/>
</dbReference>
<keyword evidence="5 8" id="KW-1133">Transmembrane helix</keyword>
<comment type="subunit">
    <text evidence="8">Component of the accessory SecA2/SecY2 protein translocase complex required to export cell wall proteins. May form heterotrimers with SecE and SecG subunits.</text>
</comment>
<dbReference type="PIRSF" id="PIRSF004557">
    <property type="entry name" value="SecY"/>
    <property type="match status" value="1"/>
</dbReference>
<dbReference type="NCBIfam" id="TIGR02920">
    <property type="entry name" value="acc_sec_Y2"/>
    <property type="match status" value="1"/>
</dbReference>
<feature type="transmembrane region" description="Helical" evidence="8">
    <location>
        <begin position="363"/>
        <end position="389"/>
    </location>
</feature>
<dbReference type="Gene3D" id="1.10.3370.10">
    <property type="entry name" value="SecY subunit domain"/>
    <property type="match status" value="1"/>
</dbReference>
<feature type="transmembrane region" description="Helical" evidence="8">
    <location>
        <begin position="227"/>
        <end position="249"/>
    </location>
</feature>
<dbReference type="GO" id="GO:0006605">
    <property type="term" value="P:protein targeting"/>
    <property type="evidence" value="ECO:0007669"/>
    <property type="project" value="UniProtKB-UniRule"/>
</dbReference>
<comment type="function">
    <text evidence="8">Part of the accessory SecA2/SecY2 system specifically required for export of possible cell wall proteins. The central subunit of a protein translocation channel.</text>
</comment>
<dbReference type="SUPFAM" id="SSF103491">
    <property type="entry name" value="Preprotein translocase SecY subunit"/>
    <property type="match status" value="1"/>
</dbReference>
<evidence type="ECO:0000256" key="5">
    <source>
        <dbReference type="ARBA" id="ARBA00022989"/>
    </source>
</evidence>
<organism evidence="10 12">
    <name type="scientific">Staphylococcus edaphicus</name>
    <dbReference type="NCBI Taxonomy" id="1955013"/>
    <lineage>
        <taxon>Bacteria</taxon>
        <taxon>Bacillati</taxon>
        <taxon>Bacillota</taxon>
        <taxon>Bacilli</taxon>
        <taxon>Bacillales</taxon>
        <taxon>Staphylococcaceae</taxon>
        <taxon>Staphylococcus</taxon>
    </lineage>
</organism>
<dbReference type="InterPro" id="IPR002208">
    <property type="entry name" value="SecY/SEC61-alpha"/>
</dbReference>
<dbReference type="RefSeq" id="WP_099089912.1">
    <property type="nucleotide sequence ID" value="NZ_CP093217.1"/>
</dbReference>
<evidence type="ECO:0000256" key="4">
    <source>
        <dbReference type="ARBA" id="ARBA00022927"/>
    </source>
</evidence>
<reference evidence="11" key="4">
    <citation type="submission" date="2022-03" db="EMBL/GenBank/DDBJ databases">
        <title>Complete Genome Sequence of Staphylococcus edaphicus strain CCM 8731.</title>
        <authorList>
            <person name="Rimmer C.O."/>
            <person name="Thomas J.C."/>
        </authorList>
    </citation>
    <scope>NUCLEOTIDE SEQUENCE</scope>
    <source>
        <strain evidence="11">CCM 8731</strain>
    </source>
</reference>
<dbReference type="Proteomes" id="UP000223828">
    <property type="component" value="Unassembled WGS sequence"/>
</dbReference>
<name>A0A2C6WPZ2_9STAP</name>
<dbReference type="GO" id="GO:0065002">
    <property type="term" value="P:intracellular protein transmembrane transport"/>
    <property type="evidence" value="ECO:0007669"/>
    <property type="project" value="UniProtKB-UniRule"/>
</dbReference>
<evidence type="ECO:0000313" key="12">
    <source>
        <dbReference type="Proteomes" id="UP000223828"/>
    </source>
</evidence>
<comment type="similarity">
    <text evidence="8">Belongs to the SecY/SEC61-alpha family. SecY2 subfamily.</text>
</comment>
<keyword evidence="4 8" id="KW-0653">Protein transport</keyword>
<evidence type="ECO:0000256" key="1">
    <source>
        <dbReference type="ARBA" id="ARBA00022448"/>
    </source>
</evidence>
<evidence type="ECO:0000256" key="8">
    <source>
        <dbReference type="HAMAP-Rule" id="MF_01466"/>
    </source>
</evidence>
<reference evidence="10" key="1">
    <citation type="journal article" date="2017" name="Appl. Environ. Microbiol.">
        <title>Staphylococcus edaphicus sp. nov., isolated in Antarctica, harbours mecC gene and genomic islands with suspected role in adaptation to extreme environment.</title>
        <authorList>
            <person name="Pantucek R."/>
            <person name="Sedlacek I."/>
            <person name="Indrakova A."/>
            <person name="Vrbovska V."/>
            <person name="Maslanova I."/>
            <person name="Kovarovic V."/>
            <person name="Svec P."/>
            <person name="Kralova S."/>
            <person name="Kristofova L."/>
            <person name="Keklakova J."/>
            <person name="Petras P."/>
            <person name="Doskar J."/>
        </authorList>
    </citation>
    <scope>NUCLEOTIDE SEQUENCE</scope>
    <source>
        <strain evidence="10">CCM 8730</strain>
    </source>
</reference>
<dbReference type="AlphaFoldDB" id="A0A2C6WPZ2"/>
<feature type="transmembrane region" description="Helical" evidence="8">
    <location>
        <begin position="184"/>
        <end position="206"/>
    </location>
</feature>
<dbReference type="InterPro" id="IPR023201">
    <property type="entry name" value="SecY_dom_sf"/>
</dbReference>
<accession>A0A2C6WPZ2</accession>
<feature type="transmembrane region" description="Helical" evidence="8">
    <location>
        <begin position="127"/>
        <end position="147"/>
    </location>
</feature>
<dbReference type="GO" id="GO:0005886">
    <property type="term" value="C:plasma membrane"/>
    <property type="evidence" value="ECO:0007669"/>
    <property type="project" value="UniProtKB-SubCell"/>
</dbReference>
<evidence type="ECO:0000313" key="11">
    <source>
        <dbReference type="EMBL" id="UQW82735.1"/>
    </source>
</evidence>
<evidence type="ECO:0000313" key="13">
    <source>
        <dbReference type="Proteomes" id="UP001056588"/>
    </source>
</evidence>
<keyword evidence="3 8" id="KW-0812">Transmembrane</keyword>
<proteinExistence type="inferred from homology"/>
<feature type="transmembrane region" description="Helical" evidence="8">
    <location>
        <begin position="279"/>
        <end position="298"/>
    </location>
</feature>
<reference evidence="12" key="2">
    <citation type="submission" date="2017-10" db="EMBL/GenBank/DDBJ databases">
        <title>Staphylococcus edaphicus sp. nov., isolated in Antarctica, harbouring mecC gene and genomic islands essential in adaptation to extreme environment.</title>
        <authorList>
            <person name="Pantucek R."/>
            <person name="Sedlacek I."/>
            <person name="Indrakova A."/>
            <person name="Vrbovska V."/>
            <person name="Maslanova I."/>
            <person name="Kovarovic V."/>
            <person name="Svec P."/>
            <person name="Kralova S."/>
            <person name="Kristofova L."/>
            <person name="Keklakova J."/>
            <person name="Petras P."/>
            <person name="Doskar J."/>
        </authorList>
    </citation>
    <scope>NUCLEOTIDE SEQUENCE [LARGE SCALE GENOMIC DNA]</scope>
    <source>
        <strain evidence="12">CCM 5085</strain>
    </source>
</reference>
<keyword evidence="7 8" id="KW-0472">Membrane</keyword>
<feature type="transmembrane region" description="Helical" evidence="8">
    <location>
        <begin position="102"/>
        <end position="121"/>
    </location>
</feature>
<feature type="transmembrane region" description="Helical" evidence="8">
    <location>
        <begin position="334"/>
        <end position="351"/>
    </location>
</feature>
<dbReference type="NCBIfam" id="NF009082">
    <property type="entry name" value="PRK12417.1"/>
    <property type="match status" value="1"/>
</dbReference>